<evidence type="ECO:0000313" key="1">
    <source>
        <dbReference type="EMBL" id="GAA0377035.1"/>
    </source>
</evidence>
<reference evidence="2" key="1">
    <citation type="journal article" date="2019" name="Int. J. Syst. Evol. Microbiol.">
        <title>The Global Catalogue of Microorganisms (GCM) 10K type strain sequencing project: providing services to taxonomists for standard genome sequencing and annotation.</title>
        <authorList>
            <consortium name="The Broad Institute Genomics Platform"/>
            <consortium name="The Broad Institute Genome Sequencing Center for Infectious Disease"/>
            <person name="Wu L."/>
            <person name="Ma J."/>
        </authorList>
    </citation>
    <scope>NUCLEOTIDE SEQUENCE [LARGE SCALE GENOMIC DNA]</scope>
    <source>
        <strain evidence="2">JCM 4565</strain>
    </source>
</reference>
<organism evidence="1 2">
    <name type="scientific">Streptomyces blastmyceticus</name>
    <dbReference type="NCBI Taxonomy" id="68180"/>
    <lineage>
        <taxon>Bacteria</taxon>
        <taxon>Bacillati</taxon>
        <taxon>Actinomycetota</taxon>
        <taxon>Actinomycetes</taxon>
        <taxon>Kitasatosporales</taxon>
        <taxon>Streptomycetaceae</taxon>
        <taxon>Streptomyces</taxon>
    </lineage>
</organism>
<protein>
    <submittedName>
        <fullName evidence="1">Uncharacterized protein</fullName>
    </submittedName>
</protein>
<name>A0ABP3HQC4_9ACTN</name>
<comment type="caution">
    <text evidence="1">The sequence shown here is derived from an EMBL/GenBank/DDBJ whole genome shotgun (WGS) entry which is preliminary data.</text>
</comment>
<dbReference type="Proteomes" id="UP001500063">
    <property type="component" value="Unassembled WGS sequence"/>
</dbReference>
<gene>
    <name evidence="1" type="ORF">GCM10010319_64500</name>
</gene>
<keyword evidence="2" id="KW-1185">Reference proteome</keyword>
<evidence type="ECO:0000313" key="2">
    <source>
        <dbReference type="Proteomes" id="UP001500063"/>
    </source>
</evidence>
<proteinExistence type="predicted"/>
<accession>A0ABP3HQC4</accession>
<sequence>MTYGRTYSENPVELPLHLPQLEPTGRESCKICDHVKLWRAAYRTGIGTPDGYADMSKVTDCNLELRNHPHQPRVMALPIKPPSVSA</sequence>
<dbReference type="RefSeq" id="WP_344123528.1">
    <property type="nucleotide sequence ID" value="NZ_BAAABW010000038.1"/>
</dbReference>
<dbReference type="EMBL" id="BAAABW010000038">
    <property type="protein sequence ID" value="GAA0377035.1"/>
    <property type="molecule type" value="Genomic_DNA"/>
</dbReference>